<dbReference type="AlphaFoldDB" id="A0A3N5B8J2"/>
<evidence type="ECO:0000313" key="2">
    <source>
        <dbReference type="Proteomes" id="UP000282654"/>
    </source>
</evidence>
<accession>A0A3N5B8J2</accession>
<protein>
    <submittedName>
        <fullName evidence="1">Uncharacterized protein</fullName>
    </submittedName>
</protein>
<sequence length="83" mass="9665">MSYLDLEARFPYTCPKCGGNLLLISAAGDIWNVDPATGELTWRQQVGQIRIFECKCCGELYKNIDDFRLPFRLKEREWEVVAY</sequence>
<dbReference type="OrthoDB" id="5471202at2"/>
<reference evidence="1 2" key="1">
    <citation type="submission" date="2018-11" db="EMBL/GenBank/DDBJ databases">
        <title>Genomic Encyclopedia of Type Strains, Phase IV (KMG-IV): sequencing the most valuable type-strain genomes for metagenomic binning, comparative biology and taxonomic classification.</title>
        <authorList>
            <person name="Goeker M."/>
        </authorList>
    </citation>
    <scope>NUCLEOTIDE SEQUENCE [LARGE SCALE GENOMIC DNA]</scope>
    <source>
        <strain evidence="1 2">DSM 102936</strain>
    </source>
</reference>
<organism evidence="1 2">
    <name type="scientific">Thermodesulfitimonas autotrophica</name>
    <dbReference type="NCBI Taxonomy" id="1894989"/>
    <lineage>
        <taxon>Bacteria</taxon>
        <taxon>Bacillati</taxon>
        <taxon>Bacillota</taxon>
        <taxon>Clostridia</taxon>
        <taxon>Thermoanaerobacterales</taxon>
        <taxon>Thermoanaerobacteraceae</taxon>
        <taxon>Thermodesulfitimonas</taxon>
    </lineage>
</organism>
<gene>
    <name evidence="1" type="ORF">EDD75_2236</name>
</gene>
<proteinExistence type="predicted"/>
<dbReference type="EMBL" id="RKRE01000004">
    <property type="protein sequence ID" value="RPF42015.1"/>
    <property type="molecule type" value="Genomic_DNA"/>
</dbReference>
<evidence type="ECO:0000313" key="1">
    <source>
        <dbReference type="EMBL" id="RPF42015.1"/>
    </source>
</evidence>
<comment type="caution">
    <text evidence="1">The sequence shown here is derived from an EMBL/GenBank/DDBJ whole genome shotgun (WGS) entry which is preliminary data.</text>
</comment>
<dbReference type="RefSeq" id="WP_123932094.1">
    <property type="nucleotide sequence ID" value="NZ_RKRE01000004.1"/>
</dbReference>
<name>A0A3N5B8J2_9THEO</name>
<keyword evidence="2" id="KW-1185">Reference proteome</keyword>
<dbReference type="Proteomes" id="UP000282654">
    <property type="component" value="Unassembled WGS sequence"/>
</dbReference>